<reference evidence="3" key="1">
    <citation type="submission" date="2023-10" db="EMBL/GenBank/DDBJ databases">
        <authorList>
            <person name="Chen Y."/>
            <person name="Shah S."/>
            <person name="Dougan E. K."/>
            <person name="Thang M."/>
            <person name="Chan C."/>
        </authorList>
    </citation>
    <scope>NUCLEOTIDE SEQUENCE [LARGE SCALE GENOMIC DNA]</scope>
</reference>
<keyword evidence="2" id="KW-0732">Signal</keyword>
<sequence length="185" mass="20370">MHGVRSMLALLLSLFLATCSSDSAPGEFPDGPPAEECNGPDSEQRKRPSWRVAPYRPGAPSIYGGQYVVEAFGEHFDGPVGGDDWDLLWTQTFQVGELLRRELPPRAGRLVNHCRYFKAAGQKCHFAGHVRRVAAALARDPAQAAQLPVLRAHVLNHPAQAAQWLAEVQSAPEPETPVEWTTRQQ</sequence>
<protein>
    <submittedName>
        <fullName evidence="3">Uncharacterized protein</fullName>
    </submittedName>
</protein>
<evidence type="ECO:0000313" key="4">
    <source>
        <dbReference type="Proteomes" id="UP001189429"/>
    </source>
</evidence>
<dbReference type="Proteomes" id="UP001189429">
    <property type="component" value="Unassembled WGS sequence"/>
</dbReference>
<evidence type="ECO:0000256" key="1">
    <source>
        <dbReference type="SAM" id="MobiDB-lite"/>
    </source>
</evidence>
<accession>A0ABN9V3C4</accession>
<feature type="chain" id="PRO_5046614109" evidence="2">
    <location>
        <begin position="22"/>
        <end position="185"/>
    </location>
</feature>
<feature type="region of interest" description="Disordered" evidence="1">
    <location>
        <begin position="25"/>
        <end position="51"/>
    </location>
</feature>
<comment type="caution">
    <text evidence="3">The sequence shown here is derived from an EMBL/GenBank/DDBJ whole genome shotgun (WGS) entry which is preliminary data.</text>
</comment>
<gene>
    <name evidence="3" type="ORF">PCOR1329_LOCUS53553</name>
</gene>
<name>A0ABN9V3C4_9DINO</name>
<evidence type="ECO:0000313" key="3">
    <source>
        <dbReference type="EMBL" id="CAK0866353.1"/>
    </source>
</evidence>
<organism evidence="3 4">
    <name type="scientific">Prorocentrum cordatum</name>
    <dbReference type="NCBI Taxonomy" id="2364126"/>
    <lineage>
        <taxon>Eukaryota</taxon>
        <taxon>Sar</taxon>
        <taxon>Alveolata</taxon>
        <taxon>Dinophyceae</taxon>
        <taxon>Prorocentrales</taxon>
        <taxon>Prorocentraceae</taxon>
        <taxon>Prorocentrum</taxon>
    </lineage>
</organism>
<feature type="signal peptide" evidence="2">
    <location>
        <begin position="1"/>
        <end position="21"/>
    </location>
</feature>
<proteinExistence type="predicted"/>
<dbReference type="EMBL" id="CAUYUJ010016527">
    <property type="protein sequence ID" value="CAK0866353.1"/>
    <property type="molecule type" value="Genomic_DNA"/>
</dbReference>
<keyword evidence="4" id="KW-1185">Reference proteome</keyword>
<evidence type="ECO:0000256" key="2">
    <source>
        <dbReference type="SAM" id="SignalP"/>
    </source>
</evidence>